<sequence length="586" mass="65466">MVAIKSDIASEMKRAMSAGQFDQAAKIGARILRLHPKRTDIEIMTAVSELQTGWLANAGRRLKRLFHALPLTDRFFAPVAQNFRQYAYQSNDFAALETAIRRRLGTEPGNGILAYMLADAIFQDELIKSPGVCVAPRLAEAIDALVLIPAQSAQYDDAQILLARIHLHQEQHAQAFDVLEKFVIRYPDNLAVQMMLAASYAAANEASKAVSTCLAIISVNPFYSAQPYLIISFMRPKSMPEGAVGYLDSMLDKQDLANAERYKAAFARARIEETKGNMKQAFDFYKLGHAANRAERPFDIVHERKELARLRDMAGETPVWDHAGAGDENGPQPIFVVGMPRSGTTLTERILGAHPDVYAAGEIGDFAKAVIDVVGVGPVSEKLARIDRKAAARIRKQYLDALKAYAPEKRFVTNKTPANFMRIEMIRRVFPDAPIIHTHRHPLATCLSIYTTPFSVPMRYSDDLGELADYYRGYVALMKASFEADDRGQMYDLSYEDLVSDPETVAQDYLAHCGLDWHPGCLEFYRSDKAAATASMIQVRRPINQDSVQKWQRFEPFIGPLVALADDAEFRQWQAPVKSSRRVVAA</sequence>
<accession>A0A367V412</accession>
<reference evidence="2 3" key="1">
    <citation type="submission" date="2014-07" db="EMBL/GenBank/DDBJ databases">
        <title>Draft genome sequence of Thalassospira profundimaris R8-17.</title>
        <authorList>
            <person name="Lai Q."/>
            <person name="Shao Z."/>
        </authorList>
    </citation>
    <scope>NUCLEOTIDE SEQUENCE [LARGE SCALE GENOMIC DNA]</scope>
    <source>
        <strain evidence="2 3">R8-17</strain>
    </source>
</reference>
<gene>
    <name evidence="2" type="ORF">TH6_20090</name>
</gene>
<dbReference type="SUPFAM" id="SSF48452">
    <property type="entry name" value="TPR-like"/>
    <property type="match status" value="2"/>
</dbReference>
<dbReference type="InterPro" id="IPR026634">
    <property type="entry name" value="TPST-like"/>
</dbReference>
<dbReference type="PANTHER" id="PTHR12788:SF10">
    <property type="entry name" value="PROTEIN-TYROSINE SULFOTRANSFERASE"/>
    <property type="match status" value="1"/>
</dbReference>
<dbReference type="SUPFAM" id="SSF52540">
    <property type="entry name" value="P-loop containing nucleoside triphosphate hydrolases"/>
    <property type="match status" value="1"/>
</dbReference>
<dbReference type="AlphaFoldDB" id="A0A367V412"/>
<dbReference type="Pfam" id="PF13469">
    <property type="entry name" value="Sulfotransfer_3"/>
    <property type="match status" value="1"/>
</dbReference>
<evidence type="ECO:0000256" key="1">
    <source>
        <dbReference type="ARBA" id="ARBA00022679"/>
    </source>
</evidence>
<name>A0A367V412_9PROT</name>
<comment type="caution">
    <text evidence="2">The sequence shown here is derived from an EMBL/GenBank/DDBJ whole genome shotgun (WGS) entry which is preliminary data.</text>
</comment>
<dbReference type="Gene3D" id="3.40.50.300">
    <property type="entry name" value="P-loop containing nucleotide triphosphate hydrolases"/>
    <property type="match status" value="1"/>
</dbReference>
<proteinExistence type="predicted"/>
<dbReference type="Gene3D" id="1.25.40.10">
    <property type="entry name" value="Tetratricopeptide repeat domain"/>
    <property type="match status" value="1"/>
</dbReference>
<dbReference type="EMBL" id="JPWB01000013">
    <property type="protein sequence ID" value="RCK19030.1"/>
    <property type="molecule type" value="Genomic_DNA"/>
</dbReference>
<dbReference type="InterPro" id="IPR027417">
    <property type="entry name" value="P-loop_NTPase"/>
</dbReference>
<dbReference type="PANTHER" id="PTHR12788">
    <property type="entry name" value="PROTEIN-TYROSINE SULFOTRANSFERASE 2"/>
    <property type="match status" value="1"/>
</dbReference>
<dbReference type="InterPro" id="IPR011990">
    <property type="entry name" value="TPR-like_helical_dom_sf"/>
</dbReference>
<keyword evidence="1" id="KW-0808">Transferase</keyword>
<dbReference type="GO" id="GO:0008476">
    <property type="term" value="F:protein-tyrosine sulfotransferase activity"/>
    <property type="evidence" value="ECO:0007669"/>
    <property type="project" value="InterPro"/>
</dbReference>
<protein>
    <submittedName>
        <fullName evidence="2">Uncharacterized protein</fullName>
    </submittedName>
</protein>
<evidence type="ECO:0000313" key="2">
    <source>
        <dbReference type="EMBL" id="RCK19030.1"/>
    </source>
</evidence>
<evidence type="ECO:0000313" key="3">
    <source>
        <dbReference type="Proteomes" id="UP000253061"/>
    </source>
</evidence>
<organism evidence="2 3">
    <name type="scientific">Thalassospira profundimaris</name>
    <dbReference type="NCBI Taxonomy" id="502049"/>
    <lineage>
        <taxon>Bacteria</taxon>
        <taxon>Pseudomonadati</taxon>
        <taxon>Pseudomonadota</taxon>
        <taxon>Alphaproteobacteria</taxon>
        <taxon>Rhodospirillales</taxon>
        <taxon>Thalassospiraceae</taxon>
        <taxon>Thalassospira</taxon>
    </lineage>
</organism>
<dbReference type="Proteomes" id="UP000253061">
    <property type="component" value="Unassembled WGS sequence"/>
</dbReference>